<reference evidence="1 2" key="1">
    <citation type="submission" date="2020-03" db="EMBL/GenBank/DDBJ databases">
        <title>Roseomonas selenitidurans sp. nov. isolated from urban soil.</title>
        <authorList>
            <person name="Liu H."/>
        </authorList>
    </citation>
    <scope>NUCLEOTIDE SEQUENCE [LARGE SCALE GENOMIC DNA]</scope>
    <source>
        <strain evidence="1 2">BU-1</strain>
    </source>
</reference>
<evidence type="ECO:0000313" key="1">
    <source>
        <dbReference type="EMBL" id="NKC29484.1"/>
    </source>
</evidence>
<dbReference type="Pfam" id="PF10768">
    <property type="entry name" value="FliX"/>
    <property type="match status" value="1"/>
</dbReference>
<accession>A0ABX1DX75</accession>
<dbReference type="Proteomes" id="UP000787635">
    <property type="component" value="Unassembled WGS sequence"/>
</dbReference>
<protein>
    <submittedName>
        <fullName evidence="1">Uncharacterized protein</fullName>
    </submittedName>
</protein>
<organism evidence="1 2">
    <name type="scientific">Falsiroseomonas selenitidurans</name>
    <dbReference type="NCBI Taxonomy" id="2716335"/>
    <lineage>
        <taxon>Bacteria</taxon>
        <taxon>Pseudomonadati</taxon>
        <taxon>Pseudomonadota</taxon>
        <taxon>Alphaproteobacteria</taxon>
        <taxon>Acetobacterales</taxon>
        <taxon>Roseomonadaceae</taxon>
        <taxon>Falsiroseomonas</taxon>
    </lineage>
</organism>
<sequence length="140" mass="14412">MLRIAAPTRTVPLHGLAARGPARGDFAALLSDGAEARGAAAAGGVIGSGALLAIQGQAGQDPPPRRRRPPRDVAAQGLEMLRDLQRGLLGLAAIPLERMADLAAEAELEARDGGEGARFCAPIALRLRVELAKREARGAA</sequence>
<dbReference type="RefSeq" id="WP_168027101.1">
    <property type="nucleotide sequence ID" value="NZ_JAAVNE010000001.1"/>
</dbReference>
<dbReference type="EMBL" id="JAAVNE010000001">
    <property type="protein sequence ID" value="NKC29484.1"/>
    <property type="molecule type" value="Genomic_DNA"/>
</dbReference>
<proteinExistence type="predicted"/>
<gene>
    <name evidence="1" type="ORF">HEQ75_01315</name>
</gene>
<keyword evidence="2" id="KW-1185">Reference proteome</keyword>
<name>A0ABX1DX75_9PROT</name>
<comment type="caution">
    <text evidence="1">The sequence shown here is derived from an EMBL/GenBank/DDBJ whole genome shotgun (WGS) entry which is preliminary data.</text>
</comment>
<evidence type="ECO:0000313" key="2">
    <source>
        <dbReference type="Proteomes" id="UP000787635"/>
    </source>
</evidence>
<dbReference type="InterPro" id="IPR019704">
    <property type="entry name" value="Flagellar_assmbl_FliX_class2"/>
</dbReference>